<reference evidence="1 2" key="2">
    <citation type="submission" date="2019-08" db="EMBL/GenBank/DDBJ databases">
        <authorList>
            <person name="Henke P."/>
        </authorList>
    </citation>
    <scope>NUCLEOTIDE SEQUENCE [LARGE SCALE GENOMIC DNA]</scope>
    <source>
        <strain evidence="1">Phe10_nw2017</strain>
    </source>
</reference>
<dbReference type="InterPro" id="IPR036412">
    <property type="entry name" value="HAD-like_sf"/>
</dbReference>
<dbReference type="Proteomes" id="UP000321083">
    <property type="component" value="Unassembled WGS sequence"/>
</dbReference>
<reference evidence="1 2" key="1">
    <citation type="submission" date="2019-08" db="EMBL/GenBank/DDBJ databases">
        <title>100 year-old enigma solved: identification of Planctomyces bekefii, the type genus and species of the phylum Planctomycetes.</title>
        <authorList>
            <person name="Svetlana D.N."/>
            <person name="Overmann J."/>
        </authorList>
    </citation>
    <scope>NUCLEOTIDE SEQUENCE [LARGE SCALE GENOMIC DNA]</scope>
    <source>
        <strain evidence="1">Phe10_nw2017</strain>
    </source>
</reference>
<sequence>IFDIDGTLRPDTVMALDHRYPKIDPKTAQQLKQLNTHPKFRIAILTARSYVDIFRSNISNNIIKFCGFGKQIVNNDILRYAREDFSRAYDETVMFVDIIKDIIGPILASELDFLLTPGDFSLYFEAEDYQEKKEKILEIIQLILFNSRRWQMIDMGKELIFKDRKYPYDKGDAIFDILDAMDLHNLTQVLFFGDSQADYRAMIALREYQKLHPQKRLKVTNIAVGPALLGQELVTYNFESYRDTTQFVDHLYRLTYEKF</sequence>
<protein>
    <submittedName>
        <fullName evidence="1">Uncharacterized protein</fullName>
    </submittedName>
</protein>
<gene>
    <name evidence="1" type="ORF">E3A20_29790</name>
</gene>
<dbReference type="InterPro" id="IPR023214">
    <property type="entry name" value="HAD_sf"/>
</dbReference>
<dbReference type="EMBL" id="SRHE01000957">
    <property type="protein sequence ID" value="TWW07892.1"/>
    <property type="molecule type" value="Genomic_DNA"/>
</dbReference>
<accession>A0A5C6M1J1</accession>
<name>A0A5C6M1J1_9PLAN</name>
<evidence type="ECO:0000313" key="2">
    <source>
        <dbReference type="Proteomes" id="UP000321083"/>
    </source>
</evidence>
<dbReference type="Gene3D" id="3.40.50.1000">
    <property type="entry name" value="HAD superfamily/HAD-like"/>
    <property type="match status" value="1"/>
</dbReference>
<dbReference type="AlphaFoldDB" id="A0A5C6M1J1"/>
<dbReference type="Gene3D" id="3.30.70.1020">
    <property type="entry name" value="Trehalose-6-phosphate phosphatase related protein, domain 2"/>
    <property type="match status" value="1"/>
</dbReference>
<dbReference type="SUPFAM" id="SSF56784">
    <property type="entry name" value="HAD-like"/>
    <property type="match status" value="1"/>
</dbReference>
<evidence type="ECO:0000313" key="1">
    <source>
        <dbReference type="EMBL" id="TWW07892.1"/>
    </source>
</evidence>
<proteinExistence type="predicted"/>
<organism evidence="1 2">
    <name type="scientific">Planctomyces bekefii</name>
    <dbReference type="NCBI Taxonomy" id="1653850"/>
    <lineage>
        <taxon>Bacteria</taxon>
        <taxon>Pseudomonadati</taxon>
        <taxon>Planctomycetota</taxon>
        <taxon>Planctomycetia</taxon>
        <taxon>Planctomycetales</taxon>
        <taxon>Planctomycetaceae</taxon>
        <taxon>Planctomyces</taxon>
    </lineage>
</organism>
<comment type="caution">
    <text evidence="1">The sequence shown here is derived from an EMBL/GenBank/DDBJ whole genome shotgun (WGS) entry which is preliminary data.</text>
</comment>
<feature type="non-terminal residue" evidence="1">
    <location>
        <position position="1"/>
    </location>
</feature>
<keyword evidence="2" id="KW-1185">Reference proteome</keyword>